<dbReference type="InterPro" id="IPR046953">
    <property type="entry name" value="Spore_GerAC-like_C"/>
</dbReference>
<accession>A0A645CJ21</accession>
<evidence type="ECO:0000259" key="1">
    <source>
        <dbReference type="Pfam" id="PF05504"/>
    </source>
</evidence>
<reference evidence="2" key="1">
    <citation type="submission" date="2019-08" db="EMBL/GenBank/DDBJ databases">
        <authorList>
            <person name="Kucharzyk K."/>
            <person name="Murdoch R.W."/>
            <person name="Higgins S."/>
            <person name="Loffler F."/>
        </authorList>
    </citation>
    <scope>NUCLEOTIDE SEQUENCE</scope>
</reference>
<dbReference type="GO" id="GO:0016020">
    <property type="term" value="C:membrane"/>
    <property type="evidence" value="ECO:0007669"/>
    <property type="project" value="InterPro"/>
</dbReference>
<dbReference type="PANTHER" id="PTHR35789:SF1">
    <property type="entry name" value="SPORE GERMINATION PROTEIN B3"/>
    <property type="match status" value="1"/>
</dbReference>
<dbReference type="AlphaFoldDB" id="A0A645CJ21"/>
<sequence>MDNPDANISLEVFESKTTVEPVYSNGVITMKIHIETEASIGESGPDVNYSDRPGLTALKEAMENFLAQNIIRVITKVQQEFDTDIFGFGQTIYQDLPDIWEQYKDNWDTEFKKLTFDVSCEIKIRNSAQAAKSLGEVK</sequence>
<dbReference type="PANTHER" id="PTHR35789">
    <property type="entry name" value="SPORE GERMINATION PROTEIN B3"/>
    <property type="match status" value="1"/>
</dbReference>
<proteinExistence type="predicted"/>
<name>A0A645CJ21_9ZZZZ</name>
<dbReference type="GO" id="GO:0009847">
    <property type="term" value="P:spore germination"/>
    <property type="evidence" value="ECO:0007669"/>
    <property type="project" value="InterPro"/>
</dbReference>
<feature type="domain" description="Spore germination GerAC-like C-terminal" evidence="1">
    <location>
        <begin position="6"/>
        <end position="127"/>
    </location>
</feature>
<dbReference type="Pfam" id="PF05504">
    <property type="entry name" value="Spore_GerAC"/>
    <property type="match status" value="1"/>
</dbReference>
<protein>
    <submittedName>
        <fullName evidence="2">Spore germination protein B3</fullName>
    </submittedName>
</protein>
<gene>
    <name evidence="2" type="primary">gerBC_9</name>
    <name evidence="2" type="ORF">SDC9_123945</name>
</gene>
<organism evidence="2">
    <name type="scientific">bioreactor metagenome</name>
    <dbReference type="NCBI Taxonomy" id="1076179"/>
    <lineage>
        <taxon>unclassified sequences</taxon>
        <taxon>metagenomes</taxon>
        <taxon>ecological metagenomes</taxon>
    </lineage>
</organism>
<comment type="caution">
    <text evidence="2">The sequence shown here is derived from an EMBL/GenBank/DDBJ whole genome shotgun (WGS) entry which is preliminary data.</text>
</comment>
<dbReference type="EMBL" id="VSSQ01027613">
    <property type="protein sequence ID" value="MPM76946.1"/>
    <property type="molecule type" value="Genomic_DNA"/>
</dbReference>
<dbReference type="InterPro" id="IPR008844">
    <property type="entry name" value="Spore_GerAC-like"/>
</dbReference>
<evidence type="ECO:0000313" key="2">
    <source>
        <dbReference type="EMBL" id="MPM76946.1"/>
    </source>
</evidence>
<dbReference type="Gene3D" id="3.30.300.210">
    <property type="entry name" value="Nutrient germinant receptor protein C, domain 3"/>
    <property type="match status" value="1"/>
</dbReference>
<dbReference type="InterPro" id="IPR038501">
    <property type="entry name" value="Spore_GerAC_C_sf"/>
</dbReference>